<evidence type="ECO:0000256" key="5">
    <source>
        <dbReference type="ARBA" id="ARBA00022741"/>
    </source>
</evidence>
<evidence type="ECO:0000256" key="7">
    <source>
        <dbReference type="ARBA" id="ARBA00022989"/>
    </source>
</evidence>
<evidence type="ECO:0000256" key="1">
    <source>
        <dbReference type="ARBA" id="ARBA00004651"/>
    </source>
</evidence>
<gene>
    <name evidence="11" type="ORF">MNBD_ALPHA08-2431</name>
</gene>
<dbReference type="Pfam" id="PF00072">
    <property type="entry name" value="Response_reg"/>
    <property type="match status" value="1"/>
</dbReference>
<keyword evidence="6" id="KW-0067">ATP-binding</keyword>
<evidence type="ECO:0000313" key="11">
    <source>
        <dbReference type="EMBL" id="VAV88019.1"/>
    </source>
</evidence>
<evidence type="ECO:0000256" key="9">
    <source>
        <dbReference type="ARBA" id="ARBA00023136"/>
    </source>
</evidence>
<dbReference type="PROSITE" id="PS50110">
    <property type="entry name" value="RESPONSE_REGULATORY"/>
    <property type="match status" value="1"/>
</dbReference>
<dbReference type="SUPFAM" id="SSF52172">
    <property type="entry name" value="CheY-like"/>
    <property type="match status" value="1"/>
</dbReference>
<accession>A0A3B0R757</accession>
<dbReference type="InterPro" id="IPR011006">
    <property type="entry name" value="CheY-like_superfamily"/>
</dbReference>
<evidence type="ECO:0000256" key="4">
    <source>
        <dbReference type="ARBA" id="ARBA00022692"/>
    </source>
</evidence>
<keyword evidence="7" id="KW-1133">Transmembrane helix</keyword>
<evidence type="ECO:0000259" key="10">
    <source>
        <dbReference type="PROSITE" id="PS50110"/>
    </source>
</evidence>
<dbReference type="Gene3D" id="3.40.50.2300">
    <property type="match status" value="1"/>
</dbReference>
<keyword evidence="9" id="KW-0472">Membrane</keyword>
<reference evidence="11" key="1">
    <citation type="submission" date="2018-06" db="EMBL/GenBank/DDBJ databases">
        <authorList>
            <person name="Zhirakovskaya E."/>
        </authorList>
    </citation>
    <scope>NUCLEOTIDE SEQUENCE</scope>
</reference>
<keyword evidence="5" id="KW-0547">Nucleotide-binding</keyword>
<name>A0A3B0R757_9ZZZZ</name>
<dbReference type="GO" id="GO:0000160">
    <property type="term" value="P:phosphorelay signal transduction system"/>
    <property type="evidence" value="ECO:0007669"/>
    <property type="project" value="UniProtKB-KW"/>
</dbReference>
<comment type="subcellular location">
    <subcellularLocation>
        <location evidence="1">Cell membrane</location>
        <topology evidence="1">Multi-pass membrane protein</topology>
    </subcellularLocation>
</comment>
<keyword evidence="8" id="KW-0902">Two-component regulatory system</keyword>
<dbReference type="PANTHER" id="PTHR45339:SF1">
    <property type="entry name" value="HYBRID SIGNAL TRANSDUCTION HISTIDINE KINASE J"/>
    <property type="match status" value="1"/>
</dbReference>
<keyword evidence="2" id="KW-1003">Cell membrane</keyword>
<dbReference type="GO" id="GO:0005886">
    <property type="term" value="C:plasma membrane"/>
    <property type="evidence" value="ECO:0007669"/>
    <property type="project" value="UniProtKB-SubCell"/>
</dbReference>
<protein>
    <recommendedName>
        <fullName evidence="10">Response regulatory domain-containing protein</fullName>
    </recommendedName>
</protein>
<evidence type="ECO:0000256" key="6">
    <source>
        <dbReference type="ARBA" id="ARBA00022840"/>
    </source>
</evidence>
<dbReference type="PANTHER" id="PTHR45339">
    <property type="entry name" value="HYBRID SIGNAL TRANSDUCTION HISTIDINE KINASE J"/>
    <property type="match status" value="1"/>
</dbReference>
<proteinExistence type="predicted"/>
<keyword evidence="3" id="KW-0597">Phosphoprotein</keyword>
<sequence length="284" mass="30720">MSFAGSASSGFESIKLDPLKCRDGSRPRILLAEDSPAARVLTGALLKRIGCNVDAAEHGEEAVNYVKNGDYDLILMDIEMPVMDGVVAAKQIRTMGGNAAKTPIVALSAFLADTQKSAFWQKHFDIALAKPAGKQQLYAAISQILKLQPAPSEQRPDRSPQTTGSCQDIEENKLQRILLNICDEDKAMLLATASFEISKYSSELAISHHRPNKDGMSNALHKLCGLAATFAATALNNLVLLLLGDIKNSTEGDLEKRVQIICECAERTALALKEKAKDLPEVSE</sequence>
<dbReference type="InterPro" id="IPR001789">
    <property type="entry name" value="Sig_transdc_resp-reg_receiver"/>
</dbReference>
<evidence type="ECO:0000256" key="8">
    <source>
        <dbReference type="ARBA" id="ARBA00023012"/>
    </source>
</evidence>
<dbReference type="InterPro" id="IPR036641">
    <property type="entry name" value="HPT_dom_sf"/>
</dbReference>
<dbReference type="SMART" id="SM00448">
    <property type="entry name" value="REC"/>
    <property type="match status" value="1"/>
</dbReference>
<dbReference type="GO" id="GO:0005524">
    <property type="term" value="F:ATP binding"/>
    <property type="evidence" value="ECO:0007669"/>
    <property type="project" value="UniProtKB-KW"/>
</dbReference>
<organism evidence="11">
    <name type="scientific">hydrothermal vent metagenome</name>
    <dbReference type="NCBI Taxonomy" id="652676"/>
    <lineage>
        <taxon>unclassified sequences</taxon>
        <taxon>metagenomes</taxon>
        <taxon>ecological metagenomes</taxon>
    </lineage>
</organism>
<feature type="domain" description="Response regulatory" evidence="10">
    <location>
        <begin position="28"/>
        <end position="145"/>
    </location>
</feature>
<dbReference type="AlphaFoldDB" id="A0A3B0R757"/>
<evidence type="ECO:0000256" key="2">
    <source>
        <dbReference type="ARBA" id="ARBA00022475"/>
    </source>
</evidence>
<dbReference type="SUPFAM" id="SSF47226">
    <property type="entry name" value="Histidine-containing phosphotransfer domain, HPT domain"/>
    <property type="match status" value="1"/>
</dbReference>
<dbReference type="EMBL" id="UOEC01000035">
    <property type="protein sequence ID" value="VAV88019.1"/>
    <property type="molecule type" value="Genomic_DNA"/>
</dbReference>
<keyword evidence="4" id="KW-0812">Transmembrane</keyword>
<evidence type="ECO:0000256" key="3">
    <source>
        <dbReference type="ARBA" id="ARBA00022553"/>
    </source>
</evidence>
<dbReference type="CDD" id="cd17546">
    <property type="entry name" value="REC_hyHK_CKI1_RcsC-like"/>
    <property type="match status" value="1"/>
</dbReference>